<feature type="transmembrane region" description="Helical" evidence="7">
    <location>
        <begin position="15"/>
        <end position="33"/>
    </location>
</feature>
<comment type="cofactor">
    <cofactor evidence="1 5">
        <name>heme</name>
        <dbReference type="ChEBI" id="CHEBI:30413"/>
    </cofactor>
</comment>
<keyword evidence="4 5" id="KW-0408">Iron</keyword>
<evidence type="ECO:0000256" key="6">
    <source>
        <dbReference type="RuleBase" id="RU000461"/>
    </source>
</evidence>
<keyword evidence="9" id="KW-1185">Reference proteome</keyword>
<name>A0A9P4RAL2_9PLEO</name>
<dbReference type="GO" id="GO:0016705">
    <property type="term" value="F:oxidoreductase activity, acting on paired donors, with incorporation or reduction of molecular oxygen"/>
    <property type="evidence" value="ECO:0007669"/>
    <property type="project" value="InterPro"/>
</dbReference>
<dbReference type="InterPro" id="IPR017972">
    <property type="entry name" value="Cyt_P450_CS"/>
</dbReference>
<reference evidence="8" key="1">
    <citation type="journal article" date="2020" name="Stud. Mycol.">
        <title>101 Dothideomycetes genomes: a test case for predicting lifestyles and emergence of pathogens.</title>
        <authorList>
            <person name="Haridas S."/>
            <person name="Albert R."/>
            <person name="Binder M."/>
            <person name="Bloem J."/>
            <person name="Labutti K."/>
            <person name="Salamov A."/>
            <person name="Andreopoulos B."/>
            <person name="Baker S."/>
            <person name="Barry K."/>
            <person name="Bills G."/>
            <person name="Bluhm B."/>
            <person name="Cannon C."/>
            <person name="Castanera R."/>
            <person name="Culley D."/>
            <person name="Daum C."/>
            <person name="Ezra D."/>
            <person name="Gonzalez J."/>
            <person name="Henrissat B."/>
            <person name="Kuo A."/>
            <person name="Liang C."/>
            <person name="Lipzen A."/>
            <person name="Lutzoni F."/>
            <person name="Magnuson J."/>
            <person name="Mondo S."/>
            <person name="Nolan M."/>
            <person name="Ohm R."/>
            <person name="Pangilinan J."/>
            <person name="Park H.-J."/>
            <person name="Ramirez L."/>
            <person name="Alfaro M."/>
            <person name="Sun H."/>
            <person name="Tritt A."/>
            <person name="Yoshinaga Y."/>
            <person name="Zwiers L.-H."/>
            <person name="Turgeon B."/>
            <person name="Goodwin S."/>
            <person name="Spatafora J."/>
            <person name="Crous P."/>
            <person name="Grigoriev I."/>
        </authorList>
    </citation>
    <scope>NUCLEOTIDE SEQUENCE</scope>
    <source>
        <strain evidence="8">CBS 125425</strain>
    </source>
</reference>
<accession>A0A9P4RAL2</accession>
<keyword evidence="7" id="KW-0472">Membrane</keyword>
<evidence type="ECO:0000256" key="2">
    <source>
        <dbReference type="ARBA" id="ARBA00010617"/>
    </source>
</evidence>
<dbReference type="Pfam" id="PF00067">
    <property type="entry name" value="p450"/>
    <property type="match status" value="1"/>
</dbReference>
<evidence type="ECO:0000256" key="1">
    <source>
        <dbReference type="ARBA" id="ARBA00001971"/>
    </source>
</evidence>
<dbReference type="GO" id="GO:0005506">
    <property type="term" value="F:iron ion binding"/>
    <property type="evidence" value="ECO:0007669"/>
    <property type="project" value="InterPro"/>
</dbReference>
<gene>
    <name evidence="8" type="ORF">EJ04DRAFT_425723</name>
</gene>
<keyword evidence="7" id="KW-1133">Transmembrane helix</keyword>
<feature type="transmembrane region" description="Helical" evidence="7">
    <location>
        <begin position="40"/>
        <end position="57"/>
    </location>
</feature>
<dbReference type="Proteomes" id="UP000799444">
    <property type="component" value="Unassembled WGS sequence"/>
</dbReference>
<proteinExistence type="inferred from homology"/>
<feature type="binding site" description="axial binding residue" evidence="5">
    <location>
        <position position="444"/>
    </location>
    <ligand>
        <name>heme</name>
        <dbReference type="ChEBI" id="CHEBI:30413"/>
    </ligand>
    <ligandPart>
        <name>Fe</name>
        <dbReference type="ChEBI" id="CHEBI:18248"/>
    </ligandPart>
</feature>
<dbReference type="SUPFAM" id="SSF48264">
    <property type="entry name" value="Cytochrome P450"/>
    <property type="match status" value="1"/>
</dbReference>
<protein>
    <submittedName>
        <fullName evidence="8">Cytochrome P450</fullName>
    </submittedName>
</protein>
<evidence type="ECO:0000256" key="7">
    <source>
        <dbReference type="SAM" id="Phobius"/>
    </source>
</evidence>
<dbReference type="PROSITE" id="PS00086">
    <property type="entry name" value="CYTOCHROME_P450"/>
    <property type="match status" value="1"/>
</dbReference>
<dbReference type="PRINTS" id="PR00463">
    <property type="entry name" value="EP450I"/>
</dbReference>
<organism evidence="8 9">
    <name type="scientific">Polyplosphaeria fusca</name>
    <dbReference type="NCBI Taxonomy" id="682080"/>
    <lineage>
        <taxon>Eukaryota</taxon>
        <taxon>Fungi</taxon>
        <taxon>Dikarya</taxon>
        <taxon>Ascomycota</taxon>
        <taxon>Pezizomycotina</taxon>
        <taxon>Dothideomycetes</taxon>
        <taxon>Pleosporomycetidae</taxon>
        <taxon>Pleosporales</taxon>
        <taxon>Tetraplosphaeriaceae</taxon>
        <taxon>Polyplosphaeria</taxon>
    </lineage>
</organism>
<dbReference type="PRINTS" id="PR00385">
    <property type="entry name" value="P450"/>
</dbReference>
<evidence type="ECO:0000313" key="9">
    <source>
        <dbReference type="Proteomes" id="UP000799444"/>
    </source>
</evidence>
<dbReference type="Gene3D" id="1.10.630.10">
    <property type="entry name" value="Cytochrome P450"/>
    <property type="match status" value="1"/>
</dbReference>
<evidence type="ECO:0000256" key="4">
    <source>
        <dbReference type="ARBA" id="ARBA00023004"/>
    </source>
</evidence>
<evidence type="ECO:0000256" key="3">
    <source>
        <dbReference type="ARBA" id="ARBA00022723"/>
    </source>
</evidence>
<keyword evidence="6" id="KW-0560">Oxidoreductase</keyword>
<dbReference type="InterPro" id="IPR050121">
    <property type="entry name" value="Cytochrome_P450_monoxygenase"/>
</dbReference>
<evidence type="ECO:0000256" key="5">
    <source>
        <dbReference type="PIRSR" id="PIRSR602401-1"/>
    </source>
</evidence>
<dbReference type="EMBL" id="ML996102">
    <property type="protein sequence ID" value="KAF2739943.1"/>
    <property type="molecule type" value="Genomic_DNA"/>
</dbReference>
<keyword evidence="7" id="KW-0812">Transmembrane</keyword>
<sequence>MAPNAAAPTHLHDLFYQYFYALPLVGLLTYVVYQRCLSPLAGIPGPFLASLTNFWMVRSMSRGDLNVYLKQLHDKYGATLRIGPNEVSVTDLAAFRIIYGSASKFKKGRWYEVIKGHREFDIFGVQDIKTHTQQRKLTARAYTMESLKDLEPYVDNAIEVFMGKMKEQIDKKIDMGYWIQLFAFDVIGEITWSKSFDYMSRANDFGTFKAVAGIIESAAWLGYVPWLFWAHDCLMPLIGNWFAVNNRHGSIRDFALRETEARKVKPAEKKDIIGRLLDTHAQKPGEFPYSSVISMGATNVTAGSDTTAVTTRAVLYHLLRNPSTKQKLVAEIDDLRRRGQLSNPVRWSEANNMKYLQAVLYEGTRIHPAVGMNLPRVVPEGGIDINGTYIPAGYTVSTSAWVLHRNTDVFGPDAAEYNPERWLQDDVGDMHRYLFSFGSGARSCIGKNISWLEMSKLIPTLFLRYDVELWDGKPWTEECLYVLPDEVEGLK</sequence>
<dbReference type="InterPro" id="IPR002401">
    <property type="entry name" value="Cyt_P450_E_grp-I"/>
</dbReference>
<dbReference type="AlphaFoldDB" id="A0A9P4RAL2"/>
<comment type="caution">
    <text evidence="8">The sequence shown here is derived from an EMBL/GenBank/DDBJ whole genome shotgun (WGS) entry which is preliminary data.</text>
</comment>
<dbReference type="PANTHER" id="PTHR24305:SF232">
    <property type="entry name" value="P450, PUTATIVE (EUROFUNG)-RELATED"/>
    <property type="match status" value="1"/>
</dbReference>
<comment type="similarity">
    <text evidence="2 6">Belongs to the cytochrome P450 family.</text>
</comment>
<dbReference type="CDD" id="cd11060">
    <property type="entry name" value="CYP57A1-like"/>
    <property type="match status" value="1"/>
</dbReference>
<dbReference type="PANTHER" id="PTHR24305">
    <property type="entry name" value="CYTOCHROME P450"/>
    <property type="match status" value="1"/>
</dbReference>
<dbReference type="GO" id="GO:0020037">
    <property type="term" value="F:heme binding"/>
    <property type="evidence" value="ECO:0007669"/>
    <property type="project" value="InterPro"/>
</dbReference>
<keyword evidence="5 6" id="KW-0349">Heme</keyword>
<dbReference type="InterPro" id="IPR001128">
    <property type="entry name" value="Cyt_P450"/>
</dbReference>
<dbReference type="OrthoDB" id="3934656at2759"/>
<keyword evidence="6" id="KW-0503">Monooxygenase</keyword>
<keyword evidence="3 5" id="KW-0479">Metal-binding</keyword>
<dbReference type="InterPro" id="IPR036396">
    <property type="entry name" value="Cyt_P450_sf"/>
</dbReference>
<evidence type="ECO:0000313" key="8">
    <source>
        <dbReference type="EMBL" id="KAF2739943.1"/>
    </source>
</evidence>
<dbReference type="GO" id="GO:0004497">
    <property type="term" value="F:monooxygenase activity"/>
    <property type="evidence" value="ECO:0007669"/>
    <property type="project" value="UniProtKB-KW"/>
</dbReference>